<proteinExistence type="predicted"/>
<accession>A0ACB8UCI3</accession>
<evidence type="ECO:0000313" key="2">
    <source>
        <dbReference type="Proteomes" id="UP001055072"/>
    </source>
</evidence>
<keyword evidence="2" id="KW-1185">Reference proteome</keyword>
<gene>
    <name evidence="1" type="ORF">BDY19DRAFT_990791</name>
</gene>
<comment type="caution">
    <text evidence="1">The sequence shown here is derived from an EMBL/GenBank/DDBJ whole genome shotgun (WGS) entry which is preliminary data.</text>
</comment>
<protein>
    <submittedName>
        <fullName evidence="1">Uncharacterized protein</fullName>
    </submittedName>
</protein>
<name>A0ACB8UCI3_9APHY</name>
<organism evidence="1 2">
    <name type="scientific">Irpex rosettiformis</name>
    <dbReference type="NCBI Taxonomy" id="378272"/>
    <lineage>
        <taxon>Eukaryota</taxon>
        <taxon>Fungi</taxon>
        <taxon>Dikarya</taxon>
        <taxon>Basidiomycota</taxon>
        <taxon>Agaricomycotina</taxon>
        <taxon>Agaricomycetes</taxon>
        <taxon>Polyporales</taxon>
        <taxon>Irpicaceae</taxon>
        <taxon>Irpex</taxon>
    </lineage>
</organism>
<dbReference type="Proteomes" id="UP001055072">
    <property type="component" value="Unassembled WGS sequence"/>
</dbReference>
<evidence type="ECO:0000313" key="1">
    <source>
        <dbReference type="EMBL" id="KAI0092043.1"/>
    </source>
</evidence>
<reference evidence="1" key="1">
    <citation type="journal article" date="2021" name="Environ. Microbiol.">
        <title>Gene family expansions and transcriptome signatures uncover fungal adaptations to wood decay.</title>
        <authorList>
            <person name="Hage H."/>
            <person name="Miyauchi S."/>
            <person name="Viragh M."/>
            <person name="Drula E."/>
            <person name="Min B."/>
            <person name="Chaduli D."/>
            <person name="Navarro D."/>
            <person name="Favel A."/>
            <person name="Norest M."/>
            <person name="Lesage-Meessen L."/>
            <person name="Balint B."/>
            <person name="Merenyi Z."/>
            <person name="de Eugenio L."/>
            <person name="Morin E."/>
            <person name="Martinez A.T."/>
            <person name="Baldrian P."/>
            <person name="Stursova M."/>
            <person name="Martinez M.J."/>
            <person name="Novotny C."/>
            <person name="Magnuson J.K."/>
            <person name="Spatafora J.W."/>
            <person name="Maurice S."/>
            <person name="Pangilinan J."/>
            <person name="Andreopoulos W."/>
            <person name="LaButti K."/>
            <person name="Hundley H."/>
            <person name="Na H."/>
            <person name="Kuo A."/>
            <person name="Barry K."/>
            <person name="Lipzen A."/>
            <person name="Henrissat B."/>
            <person name="Riley R."/>
            <person name="Ahrendt S."/>
            <person name="Nagy L.G."/>
            <person name="Grigoriev I.V."/>
            <person name="Martin F."/>
            <person name="Rosso M.N."/>
        </authorList>
    </citation>
    <scope>NUCLEOTIDE SEQUENCE</scope>
    <source>
        <strain evidence="1">CBS 384.51</strain>
    </source>
</reference>
<sequence length="354" mass="40270">MPTLPVNTDGAVLYYEDSGVPDNANDYTTIIIFHGFIFHGASFRLLFRYASLHNLRIVAVNHREYPGSSPLSEREIANVWSPEPNQQTTALREQAMELAVFIARFIELEDIPPPVTVDGKKTGGVGCLAWSQGCGPFLSLLANISRMDIHVSTLLERYMRTVFLYDPPCIVLGIPFPPGVTTPIHDPDLLDEEKPQKFIDWISSYFNPLSTPESITDEALRRRYNMYEKTGDERYRAVSLRLKKAELNSIVSPEIFPRIGVMLAYAREVYDDALQNALFDTKGQWNHLRTVAICPDMTIWTCNLSHRVLSDMLANSPTVGKVRRTVEMVTLRNANHTYHFTEPEKFIHLLTSYM</sequence>
<dbReference type="EMBL" id="MU274904">
    <property type="protein sequence ID" value="KAI0092043.1"/>
    <property type="molecule type" value="Genomic_DNA"/>
</dbReference>